<evidence type="ECO:0000313" key="6">
    <source>
        <dbReference type="Proteomes" id="UP001209570"/>
    </source>
</evidence>
<evidence type="ECO:0000313" key="5">
    <source>
        <dbReference type="EMBL" id="KAJ0400148.1"/>
    </source>
</evidence>
<dbReference type="Pfam" id="PF25390">
    <property type="entry name" value="WD40_RLD"/>
    <property type="match status" value="1"/>
</dbReference>
<dbReference type="EMBL" id="JAKCXM010000161">
    <property type="protein sequence ID" value="KAJ0400148.1"/>
    <property type="molecule type" value="Genomic_DNA"/>
</dbReference>
<keyword evidence="1" id="KW-0677">Repeat</keyword>
<evidence type="ECO:0000256" key="1">
    <source>
        <dbReference type="ARBA" id="ARBA00022737"/>
    </source>
</evidence>
<dbReference type="Pfam" id="PF00612">
    <property type="entry name" value="IQ"/>
    <property type="match status" value="2"/>
</dbReference>
<evidence type="ECO:0000256" key="2">
    <source>
        <dbReference type="PROSITE-ProRule" id="PRU00235"/>
    </source>
</evidence>
<feature type="repeat" description="RCC1" evidence="2">
    <location>
        <begin position="350"/>
        <end position="403"/>
    </location>
</feature>
<keyword evidence="3" id="KW-1133">Transmembrane helix</keyword>
<gene>
    <name evidence="5" type="ORF">P43SY_007167</name>
</gene>
<keyword evidence="6" id="KW-1185">Reference proteome</keyword>
<dbReference type="GO" id="GO:0016020">
    <property type="term" value="C:membrane"/>
    <property type="evidence" value="ECO:0007669"/>
    <property type="project" value="InterPro"/>
</dbReference>
<dbReference type="PRINTS" id="PR00633">
    <property type="entry name" value="RCCNDNSATION"/>
</dbReference>
<protein>
    <recommendedName>
        <fullName evidence="4">RCC1-like domain-containing protein</fullName>
    </recommendedName>
</protein>
<dbReference type="Gene3D" id="2.130.10.30">
    <property type="entry name" value="Regulator of chromosome condensation 1/beta-lactamase-inhibitor protein II"/>
    <property type="match status" value="2"/>
</dbReference>
<feature type="repeat" description="RCC1" evidence="2">
    <location>
        <begin position="404"/>
        <end position="467"/>
    </location>
</feature>
<dbReference type="PROSITE" id="PS50012">
    <property type="entry name" value="RCC1_3"/>
    <property type="match status" value="5"/>
</dbReference>
<feature type="repeat" description="RCC1" evidence="2">
    <location>
        <begin position="468"/>
        <end position="529"/>
    </location>
</feature>
<feature type="transmembrane region" description="Helical" evidence="3">
    <location>
        <begin position="692"/>
        <end position="711"/>
    </location>
</feature>
<sequence>MFRSEFMTPYLTCSRCNNVTFINVLRVRRRDAPRDPSALSQYEQLPVCSGCGTTKYLRAGVTSFHEKITEEQQAIKEFERRRGPATALLQRIARGFLGRLEFRRRKRERELYILRINRAATLLQARVRGMQARRRTIIERCLRIIRSMHPRVLRYALTSRPDRPPVFWYDSPGELQILFWNYREFVRRSGGKPPLIKVESNILEITRRMLLREYVLVSRIQARWRGLTTRFVFLALKRQRGWLRGIQQSPAIKIQRVFRGHSAKRRAAALRAVRPYPDRLKAYREERAADASAVKAKAFRERLLAKYRLGYQVQRTGKMLALQQVGALRGHDVIAASCGSRHSMVITSSGEVFSWGWGAMGQLGHGDVKSSSVPRRVEFFPDNGLVVDYISCGGCHSAAVTKNGDVYMWGEAHWGQLGVPRADLSDSCADGFLSVPTKCVIVDDSGKEVKIVKISCGGAHTAALTGDGQVYTWGRSDSGQLGIGDKWVQESGDHGTLYVASPHLVDGFGGEKVVQVACGAFHTAAVTESGKVFIWGKEDYGMLGVGQTSDIQTPKRIEFFDSKPALRVSCGGWHTVVVTREGECYSFGRGEYGRLGLGDTRSRYRPHLVEALKGHRVVQAACGGTHTLFLTTDGVAFSAGRADHGRLGHTDRKSTVLPEPLDQSAMGAIPVRQVSAGETAGANEGEGKFSRYAGLAFFSVIVAGTAGLGVWQTQRYFWKVETIEERKKQLFHNVVDLPNYATAHSELDVPEFCQFRVKGHYKPNSTFYLCRSSFSAG</sequence>
<proteinExistence type="predicted"/>
<dbReference type="PANTHER" id="PTHR22870:SF466">
    <property type="entry name" value="ANKYRIN REPEAT-CONTAINING PROTEIN"/>
    <property type="match status" value="1"/>
</dbReference>
<dbReference type="PROSITE" id="PS00626">
    <property type="entry name" value="RCC1_2"/>
    <property type="match status" value="4"/>
</dbReference>
<evidence type="ECO:0000256" key="3">
    <source>
        <dbReference type="SAM" id="Phobius"/>
    </source>
</evidence>
<name>A0AAD5M210_PYTIN</name>
<keyword evidence="3" id="KW-0472">Membrane</keyword>
<dbReference type="Gene3D" id="1.20.5.190">
    <property type="match status" value="2"/>
</dbReference>
<feature type="repeat" description="RCC1" evidence="2">
    <location>
        <begin position="582"/>
        <end position="633"/>
    </location>
</feature>
<dbReference type="PROSITE" id="PS50096">
    <property type="entry name" value="IQ"/>
    <property type="match status" value="3"/>
</dbReference>
<feature type="domain" description="RCC1-like" evidence="4">
    <location>
        <begin position="323"/>
        <end position="678"/>
    </location>
</feature>
<accession>A0AAD5M210</accession>
<dbReference type="InterPro" id="IPR000048">
    <property type="entry name" value="IQ_motif_EF-hand-BS"/>
</dbReference>
<keyword evidence="3" id="KW-0812">Transmembrane</keyword>
<dbReference type="InterPro" id="IPR009091">
    <property type="entry name" value="RCC1/BLIP-II"/>
</dbReference>
<dbReference type="AlphaFoldDB" id="A0AAD5M210"/>
<dbReference type="PROSITE" id="PS50895">
    <property type="entry name" value="SURF1"/>
    <property type="match status" value="1"/>
</dbReference>
<dbReference type="Pfam" id="PF02104">
    <property type="entry name" value="SURF1"/>
    <property type="match status" value="1"/>
</dbReference>
<dbReference type="InterPro" id="IPR058923">
    <property type="entry name" value="RCC1-like_dom"/>
</dbReference>
<reference evidence="5" key="1">
    <citation type="submission" date="2021-12" db="EMBL/GenBank/DDBJ databases">
        <title>Prjna785345.</title>
        <authorList>
            <person name="Rujirawat T."/>
            <person name="Krajaejun T."/>
        </authorList>
    </citation>
    <scope>NUCLEOTIDE SEQUENCE</scope>
    <source>
        <strain evidence="5">Pi057C3</strain>
    </source>
</reference>
<feature type="repeat" description="RCC1" evidence="2">
    <location>
        <begin position="530"/>
        <end position="581"/>
    </location>
</feature>
<organism evidence="5 6">
    <name type="scientific">Pythium insidiosum</name>
    <name type="common">Pythiosis disease agent</name>
    <dbReference type="NCBI Taxonomy" id="114742"/>
    <lineage>
        <taxon>Eukaryota</taxon>
        <taxon>Sar</taxon>
        <taxon>Stramenopiles</taxon>
        <taxon>Oomycota</taxon>
        <taxon>Peronosporomycetes</taxon>
        <taxon>Pythiales</taxon>
        <taxon>Pythiaceae</taxon>
        <taxon>Pythium</taxon>
    </lineage>
</organism>
<comment type="caution">
    <text evidence="5">The sequence shown here is derived from an EMBL/GenBank/DDBJ whole genome shotgun (WGS) entry which is preliminary data.</text>
</comment>
<dbReference type="Proteomes" id="UP001209570">
    <property type="component" value="Unassembled WGS sequence"/>
</dbReference>
<dbReference type="SUPFAM" id="SSF50985">
    <property type="entry name" value="RCC1/BLIP-II"/>
    <property type="match status" value="2"/>
</dbReference>
<dbReference type="PANTHER" id="PTHR22870">
    <property type="entry name" value="REGULATOR OF CHROMOSOME CONDENSATION"/>
    <property type="match status" value="1"/>
</dbReference>
<evidence type="ECO:0000259" key="4">
    <source>
        <dbReference type="Pfam" id="PF25390"/>
    </source>
</evidence>
<dbReference type="InterPro" id="IPR051210">
    <property type="entry name" value="Ub_ligase/GEF_domain"/>
</dbReference>
<dbReference type="InterPro" id="IPR002994">
    <property type="entry name" value="Surf1/Shy1"/>
</dbReference>
<dbReference type="SMART" id="SM00015">
    <property type="entry name" value="IQ"/>
    <property type="match status" value="4"/>
</dbReference>
<dbReference type="InterPro" id="IPR000408">
    <property type="entry name" value="Reg_chr_condens"/>
</dbReference>